<evidence type="ECO:0000313" key="1">
    <source>
        <dbReference type="EMBL" id="KAI8439669.1"/>
    </source>
</evidence>
<dbReference type="EMBL" id="CM046123">
    <property type="protein sequence ID" value="KAI8439669.1"/>
    <property type="molecule type" value="Genomic_DNA"/>
</dbReference>
<sequence length="538" mass="59220">MKCKMCSEPVTDVVGCGACRGSFHFACIGMQETAYRKMNADRKAAVRCPQCRATPDNSSGTAAVLEEIKALRTEFGSMKTQINNVLSSMEALNTKWNLMETRFSDLEDRVIAMETKTTVLPKLEAELDLVKEKLSNLQNENNVRDQFARLNNLEISGVPLKKGSDRSEIDSGAERGGGVMVAARRSLLALRRDWPCPAPAHSECLWVSIPLSNRVLIVNKTFPAAGLELLKNKVQYTVVPHLDFEPESLPTIKKELKNVDAIIWNTKHRLTGPLLDLADIHEFEKRQLPLGSTPQVLDDSVADITVGLVIAAARRFKEGVAELESGDCKFGVQWRLGQDIAGSTVGIVGFGGIGQAVLRRLRGFDVKRFLYSGRTDKPEAKALGAERLPIEELLRLSDYHDRALLHDKQACETQLHSEVKASLTHAYHASSSAAARHHDQKLSAPAKCRNQPIFNHEAPKLTAIKAVPCQEPQTAVLSLNSITDENENNKVNTDANQNVVELKPFSKAELTNNASPVTVINIDNCVAKYSIESPSDLN</sequence>
<organism evidence="1 2">
    <name type="scientific">Choristoneura fumiferana</name>
    <name type="common">Spruce budworm moth</name>
    <name type="synonym">Archips fumiferana</name>
    <dbReference type="NCBI Taxonomy" id="7141"/>
    <lineage>
        <taxon>Eukaryota</taxon>
        <taxon>Metazoa</taxon>
        <taxon>Ecdysozoa</taxon>
        <taxon>Arthropoda</taxon>
        <taxon>Hexapoda</taxon>
        <taxon>Insecta</taxon>
        <taxon>Pterygota</taxon>
        <taxon>Neoptera</taxon>
        <taxon>Endopterygota</taxon>
        <taxon>Lepidoptera</taxon>
        <taxon>Glossata</taxon>
        <taxon>Ditrysia</taxon>
        <taxon>Tortricoidea</taxon>
        <taxon>Tortricidae</taxon>
        <taxon>Tortricinae</taxon>
        <taxon>Choristoneura</taxon>
    </lineage>
</organism>
<name>A0ACC0KSZ8_CHOFU</name>
<dbReference type="Proteomes" id="UP001064048">
    <property type="component" value="Chromosome 23"/>
</dbReference>
<comment type="caution">
    <text evidence="1">The sequence shown here is derived from an EMBL/GenBank/DDBJ whole genome shotgun (WGS) entry which is preliminary data.</text>
</comment>
<proteinExistence type="predicted"/>
<reference evidence="1 2" key="1">
    <citation type="journal article" date="2022" name="Genome Biol. Evol.">
        <title>The Spruce Budworm Genome: Reconstructing the Evolutionary History of Antifreeze Proteins.</title>
        <authorList>
            <person name="Beliveau C."/>
            <person name="Gagne P."/>
            <person name="Picq S."/>
            <person name="Vernygora O."/>
            <person name="Keeling C.I."/>
            <person name="Pinkney K."/>
            <person name="Doucet D."/>
            <person name="Wen F."/>
            <person name="Johnston J.S."/>
            <person name="Maaroufi H."/>
            <person name="Boyle B."/>
            <person name="Laroche J."/>
            <person name="Dewar K."/>
            <person name="Juretic N."/>
            <person name="Blackburn G."/>
            <person name="Nisole A."/>
            <person name="Brunet B."/>
            <person name="Brandao M."/>
            <person name="Lumley L."/>
            <person name="Duan J."/>
            <person name="Quan G."/>
            <person name="Lucarotti C.J."/>
            <person name="Roe A.D."/>
            <person name="Sperling F.A.H."/>
            <person name="Levesque R.C."/>
            <person name="Cusson M."/>
        </authorList>
    </citation>
    <scope>NUCLEOTIDE SEQUENCE [LARGE SCALE GENOMIC DNA]</scope>
    <source>
        <strain evidence="1">Glfc:IPQL:Cfum</strain>
    </source>
</reference>
<protein>
    <submittedName>
        <fullName evidence="1">Uncharacterized protein</fullName>
    </submittedName>
</protein>
<keyword evidence="2" id="KW-1185">Reference proteome</keyword>
<accession>A0ACC0KSZ8</accession>
<evidence type="ECO:0000313" key="2">
    <source>
        <dbReference type="Proteomes" id="UP001064048"/>
    </source>
</evidence>
<gene>
    <name evidence="1" type="ORF">MSG28_013373</name>
</gene>